<keyword evidence="3 6" id="KW-0812">Transmembrane</keyword>
<feature type="transmembrane region" description="Helical" evidence="6">
    <location>
        <begin position="25"/>
        <end position="41"/>
    </location>
</feature>
<feature type="domain" description="EamA" evidence="7">
    <location>
        <begin position="133"/>
        <end position="269"/>
    </location>
</feature>
<dbReference type="AlphaFoldDB" id="A0A6N7ZE23"/>
<feature type="transmembrane region" description="Helical" evidence="6">
    <location>
        <begin position="53"/>
        <end position="76"/>
    </location>
</feature>
<evidence type="ECO:0000313" key="8">
    <source>
        <dbReference type="EMBL" id="MTG87694.1"/>
    </source>
</evidence>
<feature type="transmembrane region" description="Helical" evidence="6">
    <location>
        <begin position="255"/>
        <end position="273"/>
    </location>
</feature>
<feature type="transmembrane region" description="Helical" evidence="6">
    <location>
        <begin position="107"/>
        <end position="125"/>
    </location>
</feature>
<evidence type="ECO:0000256" key="4">
    <source>
        <dbReference type="ARBA" id="ARBA00022989"/>
    </source>
</evidence>
<feature type="transmembrane region" description="Helical" evidence="6">
    <location>
        <begin position="199"/>
        <end position="218"/>
    </location>
</feature>
<feature type="transmembrane region" description="Helical" evidence="6">
    <location>
        <begin position="131"/>
        <end position="152"/>
    </location>
</feature>
<reference evidence="8 9" key="1">
    <citation type="submission" date="2019-11" db="EMBL/GenBank/DDBJ databases">
        <title>Cellulosimicrobium composti sp. nov. isolated from a compost.</title>
        <authorList>
            <person name="Yang Y."/>
        </authorList>
    </citation>
    <scope>NUCLEOTIDE SEQUENCE [LARGE SCALE GENOMIC DNA]</scope>
    <source>
        <strain evidence="8 9">BIT-GX5</strain>
    </source>
</reference>
<protein>
    <submittedName>
        <fullName evidence="8">EamA family transporter</fullName>
    </submittedName>
</protein>
<dbReference type="InterPro" id="IPR050638">
    <property type="entry name" value="AA-Vitamin_Transporters"/>
</dbReference>
<evidence type="ECO:0000259" key="7">
    <source>
        <dbReference type="Pfam" id="PF00892"/>
    </source>
</evidence>
<gene>
    <name evidence="8" type="ORF">GJV82_01810</name>
</gene>
<feature type="transmembrane region" description="Helical" evidence="6">
    <location>
        <begin position="230"/>
        <end position="249"/>
    </location>
</feature>
<evidence type="ECO:0000256" key="2">
    <source>
        <dbReference type="ARBA" id="ARBA00007362"/>
    </source>
</evidence>
<dbReference type="PANTHER" id="PTHR32322">
    <property type="entry name" value="INNER MEMBRANE TRANSPORTER"/>
    <property type="match status" value="1"/>
</dbReference>
<keyword evidence="4 6" id="KW-1133">Transmembrane helix</keyword>
<feature type="transmembrane region" description="Helical" evidence="6">
    <location>
        <begin position="82"/>
        <end position="100"/>
    </location>
</feature>
<organism evidence="8 9">
    <name type="scientific">Cellulosimicrobium composti</name>
    <dbReference type="NCBI Taxonomy" id="2672572"/>
    <lineage>
        <taxon>Bacteria</taxon>
        <taxon>Bacillati</taxon>
        <taxon>Actinomycetota</taxon>
        <taxon>Actinomycetes</taxon>
        <taxon>Micrococcales</taxon>
        <taxon>Promicromonosporaceae</taxon>
        <taxon>Cellulosimicrobium</taxon>
    </lineage>
</organism>
<dbReference type="Pfam" id="PF00892">
    <property type="entry name" value="EamA"/>
    <property type="match status" value="2"/>
</dbReference>
<dbReference type="InterPro" id="IPR037185">
    <property type="entry name" value="EmrE-like"/>
</dbReference>
<evidence type="ECO:0000256" key="1">
    <source>
        <dbReference type="ARBA" id="ARBA00004141"/>
    </source>
</evidence>
<evidence type="ECO:0000256" key="6">
    <source>
        <dbReference type="SAM" id="Phobius"/>
    </source>
</evidence>
<accession>A0A6N7ZE23</accession>
<comment type="caution">
    <text evidence="8">The sequence shown here is derived from an EMBL/GenBank/DDBJ whole genome shotgun (WGS) entry which is preliminary data.</text>
</comment>
<keyword evidence="5 6" id="KW-0472">Membrane</keyword>
<feature type="domain" description="EamA" evidence="7">
    <location>
        <begin position="3"/>
        <end position="123"/>
    </location>
</feature>
<dbReference type="SUPFAM" id="SSF103481">
    <property type="entry name" value="Multidrug resistance efflux transporter EmrE"/>
    <property type="match status" value="2"/>
</dbReference>
<evidence type="ECO:0000256" key="3">
    <source>
        <dbReference type="ARBA" id="ARBA00022692"/>
    </source>
</evidence>
<dbReference type="GO" id="GO:0016020">
    <property type="term" value="C:membrane"/>
    <property type="evidence" value="ECO:0007669"/>
    <property type="project" value="UniProtKB-SubCell"/>
</dbReference>
<evidence type="ECO:0000256" key="5">
    <source>
        <dbReference type="ARBA" id="ARBA00023136"/>
    </source>
</evidence>
<comment type="subcellular location">
    <subcellularLocation>
        <location evidence="1">Membrane</location>
        <topology evidence="1">Multi-pass membrane protein</topology>
    </subcellularLocation>
</comment>
<name>A0A6N7ZE23_9MICO</name>
<comment type="similarity">
    <text evidence="2">Belongs to the EamA transporter family.</text>
</comment>
<proteinExistence type="inferred from homology"/>
<feature type="transmembrane region" description="Helical" evidence="6">
    <location>
        <begin position="164"/>
        <end position="187"/>
    </location>
</feature>
<dbReference type="InterPro" id="IPR000620">
    <property type="entry name" value="EamA_dom"/>
</dbReference>
<evidence type="ECO:0000313" key="9">
    <source>
        <dbReference type="Proteomes" id="UP000440668"/>
    </source>
</evidence>
<sequence length="288" mass="28313">MAIVGASFVASAALAGFPVLGGQAVRYAVAALVLLAVLAVRRAPWVVPSPRALLRLAALAATGLVGFSVLVVESAARTDPSLVGAVVGASPVVLAASAALRARRVAARTLAAAVVVTAGVVVVEGGGSGDAVGVVLALGALACEVCFSLLAVPLLPTLGALRVSAYACVLAVPQLAALGLAAQHLAGRPFLAVPDAGELAALGFLAVVVTAVAFLLWYSGLAAIGPARAGLLAGLLPVAALAASVVLGFEEPGLRPLVGTLVVAAGLVLGLTTSRARRPAAHRLPWRA</sequence>
<dbReference type="PANTHER" id="PTHR32322:SF2">
    <property type="entry name" value="EAMA DOMAIN-CONTAINING PROTEIN"/>
    <property type="match status" value="1"/>
</dbReference>
<dbReference type="EMBL" id="WMKA01000003">
    <property type="protein sequence ID" value="MTG87694.1"/>
    <property type="molecule type" value="Genomic_DNA"/>
</dbReference>
<dbReference type="Proteomes" id="UP000440668">
    <property type="component" value="Unassembled WGS sequence"/>
</dbReference>